<protein>
    <submittedName>
        <fullName evidence="1">Uncharacterized protein</fullName>
    </submittedName>
</protein>
<reference evidence="1" key="1">
    <citation type="journal article" date="2019" name="Sci. Rep.">
        <title>Draft genome of Tanacetum cinerariifolium, the natural source of mosquito coil.</title>
        <authorList>
            <person name="Yamashiro T."/>
            <person name="Shiraishi A."/>
            <person name="Satake H."/>
            <person name="Nakayama K."/>
        </authorList>
    </citation>
    <scope>NUCLEOTIDE SEQUENCE</scope>
</reference>
<comment type="caution">
    <text evidence="1">The sequence shown here is derived from an EMBL/GenBank/DDBJ whole genome shotgun (WGS) entry which is preliminary data.</text>
</comment>
<dbReference type="EMBL" id="BKCJ010001896">
    <property type="protein sequence ID" value="GEU44808.1"/>
    <property type="molecule type" value="Genomic_DNA"/>
</dbReference>
<name>A0A6L2K5Y2_TANCI</name>
<evidence type="ECO:0000313" key="1">
    <source>
        <dbReference type="EMBL" id="GEU44808.1"/>
    </source>
</evidence>
<sequence>MVRRSEGIKEQGKEDDEIETDMEVEKVIEEEESEFKTDGEVKEVFKEEEEYEDYKSFNSFPTMKELSHHEWQLKHP</sequence>
<gene>
    <name evidence="1" type="ORF">Tci_016786</name>
</gene>
<dbReference type="AlphaFoldDB" id="A0A6L2K5Y2"/>
<organism evidence="1">
    <name type="scientific">Tanacetum cinerariifolium</name>
    <name type="common">Dalmatian daisy</name>
    <name type="synonym">Chrysanthemum cinerariifolium</name>
    <dbReference type="NCBI Taxonomy" id="118510"/>
    <lineage>
        <taxon>Eukaryota</taxon>
        <taxon>Viridiplantae</taxon>
        <taxon>Streptophyta</taxon>
        <taxon>Embryophyta</taxon>
        <taxon>Tracheophyta</taxon>
        <taxon>Spermatophyta</taxon>
        <taxon>Magnoliopsida</taxon>
        <taxon>eudicotyledons</taxon>
        <taxon>Gunneridae</taxon>
        <taxon>Pentapetalae</taxon>
        <taxon>asterids</taxon>
        <taxon>campanulids</taxon>
        <taxon>Asterales</taxon>
        <taxon>Asteraceae</taxon>
        <taxon>Asteroideae</taxon>
        <taxon>Anthemideae</taxon>
        <taxon>Anthemidinae</taxon>
        <taxon>Tanacetum</taxon>
    </lineage>
</organism>
<proteinExistence type="predicted"/>
<accession>A0A6L2K5Y2</accession>